<evidence type="ECO:0000256" key="1">
    <source>
        <dbReference type="SAM" id="Phobius"/>
    </source>
</evidence>
<reference evidence="2 3" key="1">
    <citation type="submission" date="2013-02" db="EMBL/GenBank/DDBJ databases">
        <title>The Genome Annotation of Plasmodium falciparum Vietnam Oak-Knoll (FVO).</title>
        <authorList>
            <consortium name="The Broad Institute Genome Sequencing Platform"/>
            <consortium name="The Broad Institute Genome Sequencing Center for Infectious Disease"/>
            <person name="Neafsey D."/>
            <person name="Hoffman S."/>
            <person name="Volkman S."/>
            <person name="Rosenthal P."/>
            <person name="Walker B."/>
            <person name="Young S.K."/>
            <person name="Zeng Q."/>
            <person name="Gargeya S."/>
            <person name="Fitzgerald M."/>
            <person name="Haas B."/>
            <person name="Abouelleil A."/>
            <person name="Allen A.W."/>
            <person name="Alvarado L."/>
            <person name="Arachchi H.M."/>
            <person name="Berlin A.M."/>
            <person name="Chapman S.B."/>
            <person name="Gainer-Dewar J."/>
            <person name="Goldberg J."/>
            <person name="Griggs A."/>
            <person name="Gujja S."/>
            <person name="Hansen M."/>
            <person name="Howarth C."/>
            <person name="Imamovic A."/>
            <person name="Ireland A."/>
            <person name="Larimer J."/>
            <person name="McCowan C."/>
            <person name="Murphy C."/>
            <person name="Pearson M."/>
            <person name="Poon T.W."/>
            <person name="Priest M."/>
            <person name="Roberts A."/>
            <person name="Saif S."/>
            <person name="Shea T."/>
            <person name="Sisk P."/>
            <person name="Sykes S."/>
            <person name="Wortman J."/>
            <person name="Nusbaum C."/>
            <person name="Birren B."/>
        </authorList>
    </citation>
    <scope>NUCLEOTIDE SEQUENCE [LARGE SCALE GENOMIC DNA]</scope>
    <source>
        <strain evidence="3">Vietnam Oak-Knoll (FVO)</strain>
    </source>
</reference>
<evidence type="ECO:0000313" key="3">
    <source>
        <dbReference type="Proteomes" id="UP000030690"/>
    </source>
</evidence>
<keyword evidence="1" id="KW-1133">Transmembrane helix</keyword>
<feature type="transmembrane region" description="Helical" evidence="1">
    <location>
        <begin position="99"/>
        <end position="118"/>
    </location>
</feature>
<evidence type="ECO:0000313" key="2">
    <source>
        <dbReference type="EMBL" id="ETW17164.1"/>
    </source>
</evidence>
<reference evidence="2 3" key="2">
    <citation type="submission" date="2013-02" db="EMBL/GenBank/DDBJ databases">
        <title>The Genome Sequence of Plasmodium falciparum Vietnam Oak-Knoll (FVO).</title>
        <authorList>
            <consortium name="The Broad Institute Genome Sequencing Platform"/>
            <consortium name="The Broad Institute Genome Sequencing Center for Infectious Disease"/>
            <person name="Neafsey D."/>
            <person name="Cheeseman I."/>
            <person name="Volkman S."/>
            <person name="Adams J."/>
            <person name="Walker B."/>
            <person name="Young S.K."/>
            <person name="Zeng Q."/>
            <person name="Gargeya S."/>
            <person name="Fitzgerald M."/>
            <person name="Haas B."/>
            <person name="Abouelleil A."/>
            <person name="Alvarado L."/>
            <person name="Arachchi H.M."/>
            <person name="Berlin A.M."/>
            <person name="Chapman S.B."/>
            <person name="Dewar J."/>
            <person name="Goldberg J."/>
            <person name="Griggs A."/>
            <person name="Gujja S."/>
            <person name="Hansen M."/>
            <person name="Howarth C."/>
            <person name="Imamovic A."/>
            <person name="Larimer J."/>
            <person name="McCowan C."/>
            <person name="Murphy C."/>
            <person name="Neiman D."/>
            <person name="Pearson M."/>
            <person name="Priest M."/>
            <person name="Roberts A."/>
            <person name="Saif S."/>
            <person name="Shea T."/>
            <person name="Sisk P."/>
            <person name="Sykes S."/>
            <person name="Wortman J."/>
            <person name="Nusbaum C."/>
            <person name="Birren B."/>
        </authorList>
    </citation>
    <scope>NUCLEOTIDE SEQUENCE [LARGE SCALE GENOMIC DNA]</scope>
    <source>
        <strain evidence="3">Vietnam Oak-Knoll (FVO)</strain>
    </source>
</reference>
<gene>
    <name evidence="2" type="ORF">PFFVO_03991</name>
</gene>
<dbReference type="OrthoDB" id="391935at2759"/>
<dbReference type="EMBL" id="KI925134">
    <property type="protein sequence ID" value="ETW17164.1"/>
    <property type="molecule type" value="Genomic_DNA"/>
</dbReference>
<protein>
    <submittedName>
        <fullName evidence="2">Uncharacterized protein</fullName>
    </submittedName>
</protein>
<feature type="transmembrane region" description="Helical" evidence="1">
    <location>
        <begin position="130"/>
        <end position="149"/>
    </location>
</feature>
<dbReference type="AlphaFoldDB" id="A0A024V3V6"/>
<dbReference type="Proteomes" id="UP000030690">
    <property type="component" value="Unassembled WGS sequence"/>
</dbReference>
<organism evidence="2 3">
    <name type="scientific">Plasmodium falciparum Vietnam Oak-Knoll</name>
    <name type="common">FVO</name>
    <dbReference type="NCBI Taxonomy" id="1036723"/>
    <lineage>
        <taxon>Eukaryota</taxon>
        <taxon>Sar</taxon>
        <taxon>Alveolata</taxon>
        <taxon>Apicomplexa</taxon>
        <taxon>Aconoidasida</taxon>
        <taxon>Haemosporida</taxon>
        <taxon>Plasmodiidae</taxon>
        <taxon>Plasmodium</taxon>
        <taxon>Plasmodium (Laverania)</taxon>
    </lineage>
</organism>
<name>A0A024V3V6_PLAFA</name>
<feature type="transmembrane region" description="Helical" evidence="1">
    <location>
        <begin position="169"/>
        <end position="197"/>
    </location>
</feature>
<keyword evidence="1" id="KW-0472">Membrane</keyword>
<keyword evidence="1" id="KW-0812">Transmembrane</keyword>
<sequence>MAGTLNLNDLKDEAILYYENALSYVFSNSSDENKKEIPLCVIYPNETIKVGFPIYSIKNINKNENVMNEDDNNNNRFNEEPLITYASESKYLYPTKVRVFYGILYLLIFLEVFVTLYFKDDINYITSGEINLGQKVIYTLMCISHFLVIMSKFKKCKSYLFDIYTSLSLFFFILSVLTINCFSSAFISIIQFFIFYLHLKINFYVMPQSCVIPP</sequence>
<proteinExistence type="predicted"/>
<accession>A0A024V3V6</accession>